<dbReference type="InterPro" id="IPR011008">
    <property type="entry name" value="Dimeric_a/b-barrel"/>
</dbReference>
<dbReference type="EMBL" id="QLMK01000002">
    <property type="protein sequence ID" value="RAK32367.1"/>
    <property type="molecule type" value="Genomic_DNA"/>
</dbReference>
<reference evidence="1 2" key="1">
    <citation type="submission" date="2018-06" db="EMBL/GenBank/DDBJ databases">
        <title>Genomic Encyclopedia of Type Strains, Phase IV (KMG-IV): sequencing the most valuable type-strain genomes for metagenomic binning, comparative biology and taxonomic classification.</title>
        <authorList>
            <person name="Goeker M."/>
        </authorList>
    </citation>
    <scope>NUCLEOTIDE SEQUENCE [LARGE SCALE GENOMIC DNA]</scope>
    <source>
        <strain evidence="1 2">DSM 26720</strain>
    </source>
</reference>
<dbReference type="Gene3D" id="3.30.70.100">
    <property type="match status" value="1"/>
</dbReference>
<evidence type="ECO:0000313" key="2">
    <source>
        <dbReference type="Proteomes" id="UP000249453"/>
    </source>
</evidence>
<dbReference type="InterPro" id="IPR009874">
    <property type="entry name" value="DUF1428"/>
</dbReference>
<dbReference type="OrthoDB" id="9792392at2"/>
<dbReference type="RefSeq" id="WP_111574590.1">
    <property type="nucleotide sequence ID" value="NZ_JBHEEY010000003.1"/>
</dbReference>
<dbReference type="PIRSF" id="PIRSF007028">
    <property type="entry name" value="UCP007028"/>
    <property type="match status" value="1"/>
</dbReference>
<evidence type="ECO:0000313" key="1">
    <source>
        <dbReference type="EMBL" id="RAK32367.1"/>
    </source>
</evidence>
<protein>
    <submittedName>
        <fullName evidence="1">Uncharacterized protein YbaA (DUF1428 family)</fullName>
    </submittedName>
</protein>
<name>A0A364JY43_9HYPH</name>
<accession>A0A364JY43</accession>
<keyword evidence="2" id="KW-1185">Reference proteome</keyword>
<dbReference type="SUPFAM" id="SSF54909">
    <property type="entry name" value="Dimeric alpha+beta barrel"/>
    <property type="match status" value="1"/>
</dbReference>
<dbReference type="Pfam" id="PF07237">
    <property type="entry name" value="DUF1428"/>
    <property type="match status" value="1"/>
</dbReference>
<sequence>MAYIEGFVVAVPKANKEKYRQHAERAAPLFKEFGVTRIVEAWGDDVPEGKLTDFQRAVKATSDEVVVFSWFEYPDKAARDAANAKIMSDPRMKEMGESMPFDGKRMIYGGFSTIVDV</sequence>
<proteinExistence type="predicted"/>
<dbReference type="Proteomes" id="UP000249453">
    <property type="component" value="Unassembled WGS sequence"/>
</dbReference>
<comment type="caution">
    <text evidence="1">The sequence shown here is derived from an EMBL/GenBank/DDBJ whole genome shotgun (WGS) entry which is preliminary data.</text>
</comment>
<organism evidence="1 2">
    <name type="scientific">Falsochrobactrum ovis</name>
    <dbReference type="NCBI Taxonomy" id="1293442"/>
    <lineage>
        <taxon>Bacteria</taxon>
        <taxon>Pseudomonadati</taxon>
        <taxon>Pseudomonadota</taxon>
        <taxon>Alphaproteobacteria</taxon>
        <taxon>Hyphomicrobiales</taxon>
        <taxon>Brucellaceae</taxon>
        <taxon>Falsochrobactrum</taxon>
    </lineage>
</organism>
<gene>
    <name evidence="1" type="ORF">C7374_102373</name>
</gene>
<dbReference type="AlphaFoldDB" id="A0A364JY43"/>